<keyword evidence="3" id="KW-1185">Reference proteome</keyword>
<dbReference type="EMBL" id="JAEQND010000002">
    <property type="protein sequence ID" value="MBL0424125.1"/>
    <property type="molecule type" value="Genomic_DNA"/>
</dbReference>
<reference evidence="2 3" key="1">
    <citation type="journal article" date="2017" name="Int. J. Syst. Evol. Microbiol.">
        <title>Ramlibacter alkalitolerans sp. nov., alkali-tolerant bacterium isolated from soil of ginseng.</title>
        <authorList>
            <person name="Lee D.H."/>
            <person name="Cha C.J."/>
        </authorList>
    </citation>
    <scope>NUCLEOTIDE SEQUENCE [LARGE SCALE GENOMIC DNA]</scope>
    <source>
        <strain evidence="2 3">KACC 19305</strain>
    </source>
</reference>
<gene>
    <name evidence="2" type="ORF">JI746_03310</name>
</gene>
<organism evidence="2 3">
    <name type="scientific">Ramlibacter alkalitolerans</name>
    <dbReference type="NCBI Taxonomy" id="2039631"/>
    <lineage>
        <taxon>Bacteria</taxon>
        <taxon>Pseudomonadati</taxon>
        <taxon>Pseudomonadota</taxon>
        <taxon>Betaproteobacteria</taxon>
        <taxon>Burkholderiales</taxon>
        <taxon>Comamonadaceae</taxon>
        <taxon>Ramlibacter</taxon>
    </lineage>
</organism>
<keyword evidence="1" id="KW-0732">Signal</keyword>
<protein>
    <submittedName>
        <fullName evidence="2">Uncharacterized protein</fullName>
    </submittedName>
</protein>
<comment type="caution">
    <text evidence="2">The sequence shown here is derived from an EMBL/GenBank/DDBJ whole genome shotgun (WGS) entry which is preliminary data.</text>
</comment>
<feature type="chain" id="PRO_5047014500" evidence="1">
    <location>
        <begin position="29"/>
        <end position="556"/>
    </location>
</feature>
<sequence>MPIPRFLSSTLAALVACLAAAAPLAAGAAPKTVCTITVNSPDEKETFRRHLPPGDYQFVELVERGRPDWLASACQQHVSCDALIISGHFDGGEEFYTDRYDASEYLSVEEMERASCSDSCPGVFAQLKEVYLFGCNTLKPEPRQTASAEIVRALLRSGNAPADAARLSALLGEKHAESNRDRMRHIFRNVPVIYGFSSKAPLGRYAGPLLDRYFQTAPAGEVGGGQVSAKLLGLFAPSSMTFTSGLTDGESQASLRSDACHFVDDRLSPAQKVAFLHEILQRDMAEVRMFLGHLERFAAAVGPVQRLAPETAAAFASIAGDGAARERYLAFARDADEPAVQTRMMALARNIGWLSPAQEQAEFMRMISDRIARNAIGRDEVDLACARGRQGNQDAALRPLADGALRSGKIAPAAALACLGSAEAHARVVRAVTSANADDITIAQVYLRHRPLADAGELRAVAAAIGRMPASGAQVRALETLAQQRLADPESLREIARLFPLAKSVDVQRAIAGILIRSDYRVLGAADLARSLQQYRIKSPDGSDVIDALIRVLQAS</sequence>
<accession>A0ABS1JJY3</accession>
<feature type="signal peptide" evidence="1">
    <location>
        <begin position="1"/>
        <end position="28"/>
    </location>
</feature>
<evidence type="ECO:0000313" key="2">
    <source>
        <dbReference type="EMBL" id="MBL0424125.1"/>
    </source>
</evidence>
<dbReference type="RefSeq" id="WP_201687375.1">
    <property type="nucleotide sequence ID" value="NZ_JAEQND010000002.1"/>
</dbReference>
<proteinExistence type="predicted"/>
<evidence type="ECO:0000256" key="1">
    <source>
        <dbReference type="SAM" id="SignalP"/>
    </source>
</evidence>
<dbReference type="PROSITE" id="PS51257">
    <property type="entry name" value="PROKAR_LIPOPROTEIN"/>
    <property type="match status" value="1"/>
</dbReference>
<evidence type="ECO:0000313" key="3">
    <source>
        <dbReference type="Proteomes" id="UP000622707"/>
    </source>
</evidence>
<dbReference type="Proteomes" id="UP000622707">
    <property type="component" value="Unassembled WGS sequence"/>
</dbReference>
<name>A0ABS1JJY3_9BURK</name>